<reference evidence="1" key="1">
    <citation type="submission" date="2020-08" db="EMBL/GenBank/DDBJ databases">
        <title>Multicomponent nature underlies the extraordinary mechanical properties of spider dragline silk.</title>
        <authorList>
            <person name="Kono N."/>
            <person name="Nakamura H."/>
            <person name="Mori M."/>
            <person name="Yoshida Y."/>
            <person name="Ohtoshi R."/>
            <person name="Malay A.D."/>
            <person name="Moran D.A.P."/>
            <person name="Tomita M."/>
            <person name="Numata K."/>
            <person name="Arakawa K."/>
        </authorList>
    </citation>
    <scope>NUCLEOTIDE SEQUENCE</scope>
</reference>
<sequence length="114" mass="13371">MTPEKLKKFSLKKDNKFRINTDKDRKVTVDSTLLARVPARSVDQNKDTRDAVNEEKLRWGGVAECMFHYGRMKISQGGKKFNAENFFLVNIHKFQVKLNFSRKSNLTEIFHCNF</sequence>
<evidence type="ECO:0000313" key="1">
    <source>
        <dbReference type="EMBL" id="GFT81458.1"/>
    </source>
</evidence>
<accession>A0A8X6U560</accession>
<dbReference type="EMBL" id="BMAW01023166">
    <property type="protein sequence ID" value="GFT81458.1"/>
    <property type="molecule type" value="Genomic_DNA"/>
</dbReference>
<evidence type="ECO:0000313" key="2">
    <source>
        <dbReference type="Proteomes" id="UP000887013"/>
    </source>
</evidence>
<proteinExistence type="predicted"/>
<protein>
    <submittedName>
        <fullName evidence="1">Uncharacterized protein</fullName>
    </submittedName>
</protein>
<dbReference type="Proteomes" id="UP000887013">
    <property type="component" value="Unassembled WGS sequence"/>
</dbReference>
<gene>
    <name evidence="1" type="ORF">NPIL_528341</name>
</gene>
<keyword evidence="2" id="KW-1185">Reference proteome</keyword>
<dbReference type="AlphaFoldDB" id="A0A8X6U560"/>
<name>A0A8X6U560_NEPPI</name>
<organism evidence="1 2">
    <name type="scientific">Nephila pilipes</name>
    <name type="common">Giant wood spider</name>
    <name type="synonym">Nephila maculata</name>
    <dbReference type="NCBI Taxonomy" id="299642"/>
    <lineage>
        <taxon>Eukaryota</taxon>
        <taxon>Metazoa</taxon>
        <taxon>Ecdysozoa</taxon>
        <taxon>Arthropoda</taxon>
        <taxon>Chelicerata</taxon>
        <taxon>Arachnida</taxon>
        <taxon>Araneae</taxon>
        <taxon>Araneomorphae</taxon>
        <taxon>Entelegynae</taxon>
        <taxon>Araneoidea</taxon>
        <taxon>Nephilidae</taxon>
        <taxon>Nephila</taxon>
    </lineage>
</organism>
<comment type="caution">
    <text evidence="1">The sequence shown here is derived from an EMBL/GenBank/DDBJ whole genome shotgun (WGS) entry which is preliminary data.</text>
</comment>